<dbReference type="FunFam" id="2.60.40.60:FF:000278">
    <property type="entry name" value="LOW QUALITY PROTEIN: protocadherin-23"/>
    <property type="match status" value="1"/>
</dbReference>
<dbReference type="Pfam" id="PF00028">
    <property type="entry name" value="Cadherin"/>
    <property type="match status" value="6"/>
</dbReference>
<keyword evidence="9" id="KW-0325">Glycoprotein</keyword>
<dbReference type="PANTHER" id="PTHR24026">
    <property type="entry name" value="FAT ATYPICAL CADHERIN-RELATED"/>
    <property type="match status" value="1"/>
</dbReference>
<dbReference type="InterPro" id="IPR020894">
    <property type="entry name" value="Cadherin_CS"/>
</dbReference>
<evidence type="ECO:0000256" key="4">
    <source>
        <dbReference type="ARBA" id="ARBA00022737"/>
    </source>
</evidence>
<feature type="domain" description="Cadherin" evidence="12">
    <location>
        <begin position="810"/>
        <end position="918"/>
    </location>
</feature>
<feature type="domain" description="Cadherin" evidence="12">
    <location>
        <begin position="18"/>
        <end position="77"/>
    </location>
</feature>
<feature type="domain" description="Cadherin" evidence="12">
    <location>
        <begin position="284"/>
        <end position="417"/>
    </location>
</feature>
<evidence type="ECO:0000256" key="9">
    <source>
        <dbReference type="ARBA" id="ARBA00023180"/>
    </source>
</evidence>
<keyword evidence="13" id="KW-1185">Reference proteome</keyword>
<dbReference type="AlphaFoldDB" id="A0A6I9XMX3"/>
<dbReference type="GO" id="GO:0007163">
    <property type="term" value="P:establishment or maintenance of cell polarity"/>
    <property type="evidence" value="ECO:0007669"/>
    <property type="project" value="UniProtKB-ARBA"/>
</dbReference>
<evidence type="ECO:0000256" key="11">
    <source>
        <dbReference type="SAM" id="Phobius"/>
    </source>
</evidence>
<dbReference type="PRINTS" id="PR00205">
    <property type="entry name" value="CADHERIN"/>
</dbReference>
<evidence type="ECO:0000256" key="6">
    <source>
        <dbReference type="ARBA" id="ARBA00022889"/>
    </source>
</evidence>
<dbReference type="SMART" id="SM00112">
    <property type="entry name" value="CA"/>
    <property type="match status" value="9"/>
</dbReference>
<dbReference type="FunFam" id="2.60.40.60:FF:000116">
    <property type="entry name" value="Dachsous cadherin-related 2"/>
    <property type="match status" value="1"/>
</dbReference>
<evidence type="ECO:0000313" key="14">
    <source>
        <dbReference type="RefSeq" id="XP_013915257.1"/>
    </source>
</evidence>
<keyword evidence="2 11" id="KW-0812">Transmembrane</keyword>
<dbReference type="RefSeq" id="XP_013915257.1">
    <property type="nucleotide sequence ID" value="XM_014059782.1"/>
</dbReference>
<dbReference type="PANTHER" id="PTHR24026:SF126">
    <property type="entry name" value="PROTOCADHERIN FAT 4"/>
    <property type="match status" value="1"/>
</dbReference>
<dbReference type="FunFam" id="2.60.40.60:FF:000020">
    <property type="entry name" value="Dachsous cadherin-related 1b"/>
    <property type="match status" value="2"/>
</dbReference>
<evidence type="ECO:0000256" key="3">
    <source>
        <dbReference type="ARBA" id="ARBA00022729"/>
    </source>
</evidence>
<comment type="subcellular location">
    <subcellularLocation>
        <location evidence="1">Membrane</location>
    </subcellularLocation>
</comment>
<accession>A0A6I9XMX3</accession>
<keyword evidence="4" id="KW-0677">Repeat</keyword>
<dbReference type="SUPFAM" id="SSF49313">
    <property type="entry name" value="Cadherin-like"/>
    <property type="match status" value="9"/>
</dbReference>
<feature type="domain" description="Cadherin" evidence="12">
    <location>
        <begin position="78"/>
        <end position="182"/>
    </location>
</feature>
<sequence>MIIRQSAIPEMEGGNTGGYFALHKTTGDLFTTRSLNRESVNNFTLVIECFDLGTPARSSAMELQIRVLDENDNSPLFTRNHYQAIISEDIEENSSILELFALDADEGPNGKVVYTLMDEPLGLFTINRTSGVVLTNKPMDRERQSQYIFKGIATDSDVRQPRSASVTIVVQIEDVNDNNPFFLENPLKLQVSFQTPINQAIATVQSRDLDLGLNGTVKFRFVTPATILEMDSNTGEIFLKEPVFYDGLFTHHLIMACDQGTPARTATAVVIISSKAHTEMISFSHTQYEAVVPENSEMGTSVFTVAAHDHSLMENNVKYTIISEHEDIFYIHPITGKITVKHPVFLDYEVRKEVHFSVLAENGMASAVCGVTVFLQDINDNAPQLIVQAADKGIPGLFANCTIDIEVVDINDNAPTLQPFDIIHLSESSLFLVKPLTYQFSHPEIHLLIEASDHGNPPLTAMTSVIVQIQAMNTYIPLFTMETYTFTISENASVGENLFTFSVNDQGRNHQGTNVVYSIIGGNNENKFYVKKLIFGPEYSDQTIGNLVLRNTLDREKCSSYKLLILASDPKAAHLNSTATVSITILDVNDNPPVFTSLEYHVHVREDVPVGSYITSVSAYDYDAGTNADVTYNIASGNDKGYFQLEGKTGSIHLIRALDYEAATGFNLTVQASDGGIVPKNVAFAVVFINVLDANDYVPVFVFPNLKCGVQENMPAFSSVCTISALDFDVGYLAYSIQSSCLPSHGNRGDRNLFIIDSLSGNIHTKQVLDFEHQIKYCFIAQAKDKSNSTATITVWINVEGLDELDPVFNQDEYFFYFPEKHEAGQWIGDVKASDCDGGVDGVIYYTLLGQSFFFSVNCSSGSVYLAGSIHKNRSSKKEKDGTFELLIKAHSPKQDSKSSTCTVMVNIFNSPETYPTLPAANLSVSIAISIIVLLFLAICLAVLIGRYILKDTCKYSLKKEMPCPSVIDLNMHRQKNSSKHFQEPQIHGTTILPLGSTADWLDLIGTRDKRNIDSFCVQSNSHSHGPIEEKIGENVELKTINEHLTRKGTRSALSDKCSFIPDSGISRDSDPFSCQSGENKIMYISQNTEALHYFRELLWNKMVSHTLAKVTVKEIEIMTDLTMEYIEAPGSKDLVTPLDSVKDLGENHNWNCLLNWEPSFKPLASVFSEIAELQDESIEIHNFPKGDKSFIFPPLLASTAQPDLKSYFSQLPTSLPDAF</sequence>
<dbReference type="GeneID" id="106543715"/>
<dbReference type="InterPro" id="IPR015919">
    <property type="entry name" value="Cadherin-like_sf"/>
</dbReference>
<dbReference type="FunFam" id="2.60.40.60:FF:000104">
    <property type="entry name" value="cadherin-23 isoform X1"/>
    <property type="match status" value="1"/>
</dbReference>
<feature type="domain" description="Cadherin" evidence="12">
    <location>
        <begin position="420"/>
        <end position="479"/>
    </location>
</feature>
<dbReference type="InterPro" id="IPR002126">
    <property type="entry name" value="Cadherin-like_dom"/>
</dbReference>
<feature type="domain" description="Cadherin" evidence="12">
    <location>
        <begin position="596"/>
        <end position="701"/>
    </location>
</feature>
<keyword evidence="3" id="KW-0732">Signal</keyword>
<dbReference type="Proteomes" id="UP000504617">
    <property type="component" value="Unplaced"/>
</dbReference>
<protein>
    <submittedName>
        <fullName evidence="14">Protocadherin-23-like</fullName>
    </submittedName>
</protein>
<dbReference type="OrthoDB" id="6252479at2759"/>
<evidence type="ECO:0000256" key="2">
    <source>
        <dbReference type="ARBA" id="ARBA00022692"/>
    </source>
</evidence>
<evidence type="ECO:0000256" key="5">
    <source>
        <dbReference type="ARBA" id="ARBA00022837"/>
    </source>
</evidence>
<dbReference type="GO" id="GO:0005886">
    <property type="term" value="C:plasma membrane"/>
    <property type="evidence" value="ECO:0007669"/>
    <property type="project" value="UniProtKB-SubCell"/>
</dbReference>
<keyword evidence="8 11" id="KW-0472">Membrane</keyword>
<gene>
    <name evidence="14" type="primary">LOC106543715</name>
</gene>
<dbReference type="Gene3D" id="2.60.40.60">
    <property type="entry name" value="Cadherins"/>
    <property type="match status" value="9"/>
</dbReference>
<dbReference type="PROSITE" id="PS00232">
    <property type="entry name" value="CADHERIN_1"/>
    <property type="match status" value="4"/>
</dbReference>
<dbReference type="PROSITE" id="PS50268">
    <property type="entry name" value="CADHERIN_2"/>
    <property type="match status" value="8"/>
</dbReference>
<name>A0A6I9XMX3_9SAUR</name>
<evidence type="ECO:0000313" key="13">
    <source>
        <dbReference type="Proteomes" id="UP000504617"/>
    </source>
</evidence>
<evidence type="ECO:0000256" key="1">
    <source>
        <dbReference type="ARBA" id="ARBA00004370"/>
    </source>
</evidence>
<keyword evidence="5 10" id="KW-0106">Calcium</keyword>
<dbReference type="CDD" id="cd11304">
    <property type="entry name" value="Cadherin_repeat"/>
    <property type="match status" value="8"/>
</dbReference>
<dbReference type="GO" id="GO:0005509">
    <property type="term" value="F:calcium ion binding"/>
    <property type="evidence" value="ECO:0007669"/>
    <property type="project" value="UniProtKB-UniRule"/>
</dbReference>
<dbReference type="KEGG" id="tsr:106543715"/>
<evidence type="ECO:0000256" key="7">
    <source>
        <dbReference type="ARBA" id="ARBA00022989"/>
    </source>
</evidence>
<keyword evidence="6" id="KW-0130">Cell adhesion</keyword>
<feature type="domain" description="Cadherin" evidence="12">
    <location>
        <begin position="710"/>
        <end position="809"/>
    </location>
</feature>
<organism evidence="13 14">
    <name type="scientific">Thamnophis sirtalis</name>
    <dbReference type="NCBI Taxonomy" id="35019"/>
    <lineage>
        <taxon>Eukaryota</taxon>
        <taxon>Metazoa</taxon>
        <taxon>Chordata</taxon>
        <taxon>Craniata</taxon>
        <taxon>Vertebrata</taxon>
        <taxon>Euteleostomi</taxon>
        <taxon>Lepidosauria</taxon>
        <taxon>Squamata</taxon>
        <taxon>Bifurcata</taxon>
        <taxon>Unidentata</taxon>
        <taxon>Episquamata</taxon>
        <taxon>Toxicofera</taxon>
        <taxon>Serpentes</taxon>
        <taxon>Colubroidea</taxon>
        <taxon>Colubridae</taxon>
        <taxon>Natricinae</taxon>
        <taxon>Thamnophis</taxon>
    </lineage>
</organism>
<evidence type="ECO:0000256" key="10">
    <source>
        <dbReference type="PROSITE-ProRule" id="PRU00043"/>
    </source>
</evidence>
<dbReference type="GO" id="GO:0007156">
    <property type="term" value="P:homophilic cell adhesion via plasma membrane adhesion molecules"/>
    <property type="evidence" value="ECO:0007669"/>
    <property type="project" value="InterPro"/>
</dbReference>
<feature type="transmembrane region" description="Helical" evidence="11">
    <location>
        <begin position="927"/>
        <end position="950"/>
    </location>
</feature>
<proteinExistence type="predicted"/>
<feature type="domain" description="Cadherin" evidence="12">
    <location>
        <begin position="480"/>
        <end position="595"/>
    </location>
</feature>
<dbReference type="FunFam" id="2.60.40.60:FF:000140">
    <property type="entry name" value="Dachsous cadherin-related 1"/>
    <property type="match status" value="1"/>
</dbReference>
<evidence type="ECO:0000256" key="8">
    <source>
        <dbReference type="ARBA" id="ARBA00023136"/>
    </source>
</evidence>
<keyword evidence="7 11" id="KW-1133">Transmembrane helix</keyword>
<evidence type="ECO:0000259" key="12">
    <source>
        <dbReference type="PROSITE" id="PS50268"/>
    </source>
</evidence>
<reference evidence="14" key="1">
    <citation type="submission" date="2025-08" db="UniProtKB">
        <authorList>
            <consortium name="RefSeq"/>
        </authorList>
    </citation>
    <scope>IDENTIFICATION</scope>
    <source>
        <tissue evidence="14">Skeletal muscle</tissue>
    </source>
</reference>